<dbReference type="EMBL" id="BARW01028640">
    <property type="protein sequence ID" value="GAJ14821.1"/>
    <property type="molecule type" value="Genomic_DNA"/>
</dbReference>
<dbReference type="GO" id="GO:0005576">
    <property type="term" value="C:extracellular region"/>
    <property type="evidence" value="ECO:0007669"/>
    <property type="project" value="UniProtKB-SubCell"/>
</dbReference>
<gene>
    <name evidence="6" type="ORF">S12H4_46194</name>
</gene>
<dbReference type="Pfam" id="PF24517">
    <property type="entry name" value="CBM96"/>
    <property type="match status" value="1"/>
</dbReference>
<evidence type="ECO:0000313" key="6">
    <source>
        <dbReference type="EMBL" id="GAJ14821.1"/>
    </source>
</evidence>
<reference evidence="6" key="1">
    <citation type="journal article" date="2014" name="Front. Microbiol.">
        <title>High frequency of phylogenetically diverse reductive dehalogenase-homologous genes in deep subseafloor sedimentary metagenomes.</title>
        <authorList>
            <person name="Kawai M."/>
            <person name="Futagami T."/>
            <person name="Toyoda A."/>
            <person name="Takaki Y."/>
            <person name="Nishi S."/>
            <person name="Hori S."/>
            <person name="Arai W."/>
            <person name="Tsubouchi T."/>
            <person name="Morono Y."/>
            <person name="Uchiyama I."/>
            <person name="Ito T."/>
            <person name="Fujiyama A."/>
            <person name="Inagaki F."/>
            <person name="Takami H."/>
        </authorList>
    </citation>
    <scope>NUCLEOTIDE SEQUENCE</scope>
    <source>
        <strain evidence="6">Expedition CK06-06</strain>
    </source>
</reference>
<comment type="subcellular location">
    <subcellularLocation>
        <location evidence="1">Secreted</location>
    </subcellularLocation>
</comment>
<organism evidence="6">
    <name type="scientific">marine sediment metagenome</name>
    <dbReference type="NCBI Taxonomy" id="412755"/>
    <lineage>
        <taxon>unclassified sequences</taxon>
        <taxon>metagenomes</taxon>
        <taxon>ecological metagenomes</taxon>
    </lineage>
</organism>
<evidence type="ECO:0000256" key="1">
    <source>
        <dbReference type="ARBA" id="ARBA00004613"/>
    </source>
</evidence>
<dbReference type="AlphaFoldDB" id="X1VIC7"/>
<dbReference type="NCBIfam" id="NF033679">
    <property type="entry name" value="DNRLRE_dom"/>
    <property type="match status" value="1"/>
</dbReference>
<keyword evidence="2" id="KW-0964">Secreted</keyword>
<proteinExistence type="predicted"/>
<comment type="caution">
    <text evidence="6">The sequence shown here is derived from an EMBL/GenBank/DDBJ whole genome shotgun (WGS) entry which is preliminary data.</text>
</comment>
<dbReference type="InterPro" id="IPR013229">
    <property type="entry name" value="PEGA"/>
</dbReference>
<dbReference type="Pfam" id="PF08308">
    <property type="entry name" value="PEGA"/>
    <property type="match status" value="1"/>
</dbReference>
<evidence type="ECO:0000259" key="5">
    <source>
        <dbReference type="Pfam" id="PF24517"/>
    </source>
</evidence>
<dbReference type="PROSITE" id="PS51257">
    <property type="entry name" value="PROKAR_LIPOPROTEIN"/>
    <property type="match status" value="1"/>
</dbReference>
<name>X1VIC7_9ZZZZ</name>
<feature type="domain" description="PEGA" evidence="4">
    <location>
        <begin position="30"/>
        <end position="97"/>
    </location>
</feature>
<feature type="non-terminal residue" evidence="6">
    <location>
        <position position="198"/>
    </location>
</feature>
<keyword evidence="3" id="KW-0732">Signal</keyword>
<evidence type="ECO:0000259" key="4">
    <source>
        <dbReference type="Pfam" id="PF08308"/>
    </source>
</evidence>
<dbReference type="InterPro" id="IPR055372">
    <property type="entry name" value="CBM96"/>
</dbReference>
<feature type="domain" description="Carbohydrate-binding module family 96" evidence="5">
    <location>
        <begin position="115"/>
        <end position="198"/>
    </location>
</feature>
<protein>
    <submittedName>
        <fullName evidence="6">Uncharacterized protein</fullName>
    </submittedName>
</protein>
<evidence type="ECO:0000256" key="2">
    <source>
        <dbReference type="ARBA" id="ARBA00022525"/>
    </source>
</evidence>
<evidence type="ECO:0000256" key="3">
    <source>
        <dbReference type="ARBA" id="ARBA00022729"/>
    </source>
</evidence>
<accession>X1VIC7</accession>
<sequence>MKNKSILVLSLIITALILIAGCTSTTPTTGIIEVNSTPTGAKVYLDGVDTGQVTPIILTNIEAGIYIVKLDKFHYKIWEDTAVTVNANQTTYLNPPLTYASMQTITLQPGPAEGKDALVSSLWTGTNYGSSTIIDAGNFVDGTIVRTYIQFDSSSVPVNARVIDADLWLYQYNTPGAENYIIDLHRVTSEWQEGTITW</sequence>